<proteinExistence type="predicted"/>
<dbReference type="RefSeq" id="WP_163607415.1">
    <property type="nucleotide sequence ID" value="NZ_JAABOO010000002.1"/>
</dbReference>
<sequence length="103" mass="12091">MNKKTPIQEKIDKTIYMASEISEPKVSPFFKDKVINKLYAEREEPQPVPIWFAPKYQLVVLIALLILNSYVLYQYSESNREQNIDSFARNYDLSSGDSEFTFE</sequence>
<protein>
    <submittedName>
        <fullName evidence="1">Uncharacterized protein</fullName>
    </submittedName>
</protein>
<dbReference type="EMBL" id="JAABOO010000002">
    <property type="protein sequence ID" value="NER14153.1"/>
    <property type="molecule type" value="Genomic_DNA"/>
</dbReference>
<dbReference type="Proteomes" id="UP000468581">
    <property type="component" value="Unassembled WGS sequence"/>
</dbReference>
<name>A0A6P0UTH6_9FLAO</name>
<comment type="caution">
    <text evidence="1">The sequence shown here is derived from an EMBL/GenBank/DDBJ whole genome shotgun (WGS) entry which is preliminary data.</text>
</comment>
<accession>A0A6P0UTH6</accession>
<evidence type="ECO:0000313" key="1">
    <source>
        <dbReference type="EMBL" id="NER14153.1"/>
    </source>
</evidence>
<evidence type="ECO:0000313" key="2">
    <source>
        <dbReference type="Proteomes" id="UP000468581"/>
    </source>
</evidence>
<dbReference type="AlphaFoldDB" id="A0A6P0UTH6"/>
<keyword evidence="2" id="KW-1185">Reference proteome</keyword>
<gene>
    <name evidence="1" type="ORF">GWK08_11925</name>
</gene>
<reference evidence="1 2" key="1">
    <citation type="submission" date="2020-01" db="EMBL/GenBank/DDBJ databases">
        <title>Leptobacterium flavescens.</title>
        <authorList>
            <person name="Wang G."/>
        </authorList>
    </citation>
    <scope>NUCLEOTIDE SEQUENCE [LARGE SCALE GENOMIC DNA]</scope>
    <source>
        <strain evidence="1 2">KCTC 22160</strain>
    </source>
</reference>
<organism evidence="1 2">
    <name type="scientific">Leptobacterium flavescens</name>
    <dbReference type="NCBI Taxonomy" id="472055"/>
    <lineage>
        <taxon>Bacteria</taxon>
        <taxon>Pseudomonadati</taxon>
        <taxon>Bacteroidota</taxon>
        <taxon>Flavobacteriia</taxon>
        <taxon>Flavobacteriales</taxon>
        <taxon>Flavobacteriaceae</taxon>
        <taxon>Leptobacterium</taxon>
    </lineage>
</organism>